<proteinExistence type="predicted"/>
<dbReference type="PROSITE" id="PS50983">
    <property type="entry name" value="FE_B12_PBP"/>
    <property type="match status" value="1"/>
</dbReference>
<sequence>MNTTVKRRLFVGILLCFLISLRICVASAAIPGDLDNDNMISRAELSDAIISYMKFTYTGESVKCLEKDMLRETARKHFTITVTDLAGRKVTVPTRVEKVVLGQSLYIQEFAALEGENFTEKIVGWGSELETYDIDTYNEYLKKYPEIKNIPTVGSLNKNTFDTETIISLNPDLVIMPLMMKETAQKSTENLENAGIPVLFVDFWKDPLENTQKSILVMGQVLGREKRAEDISRFYGEQMDKVYSVLNSKEENDTKQKIYVEYGSFGPSQYGMTFSTSNWGPMITKLNGINIAEGVASMAPIDPEYLLAENPDMIIIAGQYWPESKDSMLLGYSTNLTESRKRLQGFCTRSGWNTLNAVKNNNIHGIHQGISYHIYNFAGIQALAKWMYPEKFADLDPEANLREFHERYLPIDYNGVWILDIVEAQEK</sequence>
<evidence type="ECO:0000259" key="1">
    <source>
        <dbReference type="PROSITE" id="PS50983"/>
    </source>
</evidence>
<feature type="domain" description="Fe/B12 periplasmic-binding" evidence="1">
    <location>
        <begin position="98"/>
        <end position="395"/>
    </location>
</feature>
<dbReference type="Proteomes" id="UP000218164">
    <property type="component" value="Unassembled WGS sequence"/>
</dbReference>
<gene>
    <name evidence="2" type="ORF">ASJ81_18120</name>
</gene>
<dbReference type="Gene3D" id="3.40.50.1980">
    <property type="entry name" value="Nitrogenase molybdenum iron protein domain"/>
    <property type="match status" value="2"/>
</dbReference>
<evidence type="ECO:0000313" key="3">
    <source>
        <dbReference type="Proteomes" id="UP000218164"/>
    </source>
</evidence>
<dbReference type="PANTHER" id="PTHR30535">
    <property type="entry name" value="VITAMIN B12-BINDING PROTEIN"/>
    <property type="match status" value="1"/>
</dbReference>
<reference evidence="2 3" key="1">
    <citation type="journal article" date="2017" name="BMC Genomics">
        <title>Genomic analysis of methanogenic archaea reveals a shift towards energy conservation.</title>
        <authorList>
            <person name="Gilmore S.P."/>
            <person name="Henske J.K."/>
            <person name="Sexton J.A."/>
            <person name="Solomon K.V."/>
            <person name="Seppala S."/>
            <person name="Yoo J.I."/>
            <person name="Huyett L.M."/>
            <person name="Pressman A."/>
            <person name="Cogan J.Z."/>
            <person name="Kivenson V."/>
            <person name="Peng X."/>
            <person name="Tan Y."/>
            <person name="Valentine D.L."/>
            <person name="O'Malley M.A."/>
        </authorList>
    </citation>
    <scope>NUCLEOTIDE SEQUENCE [LARGE SCALE GENOMIC DNA]</scope>
    <source>
        <strain evidence="2 3">MC-15</strain>
    </source>
</reference>
<dbReference type="OrthoDB" id="24039at2157"/>
<organism evidence="2 3">
    <name type="scientific">Methanosarcina spelaei</name>
    <dbReference type="NCBI Taxonomy" id="1036679"/>
    <lineage>
        <taxon>Archaea</taxon>
        <taxon>Methanobacteriati</taxon>
        <taxon>Methanobacteriota</taxon>
        <taxon>Stenosarchaea group</taxon>
        <taxon>Methanomicrobia</taxon>
        <taxon>Methanosarcinales</taxon>
        <taxon>Methanosarcinaceae</taxon>
        <taxon>Methanosarcina</taxon>
    </lineage>
</organism>
<comment type="caution">
    <text evidence="2">The sequence shown here is derived from an EMBL/GenBank/DDBJ whole genome shotgun (WGS) entry which is preliminary data.</text>
</comment>
<keyword evidence="3" id="KW-1185">Reference proteome</keyword>
<dbReference type="PROSITE" id="PS00018">
    <property type="entry name" value="EF_HAND_1"/>
    <property type="match status" value="1"/>
</dbReference>
<accession>A0A2A2HVE2</accession>
<name>A0A2A2HVE2_9EURY</name>
<dbReference type="SUPFAM" id="SSF53807">
    <property type="entry name" value="Helical backbone' metal receptor"/>
    <property type="match status" value="1"/>
</dbReference>
<dbReference type="InterPro" id="IPR018247">
    <property type="entry name" value="EF_Hand_1_Ca_BS"/>
</dbReference>
<evidence type="ECO:0000313" key="2">
    <source>
        <dbReference type="EMBL" id="PAV13372.1"/>
    </source>
</evidence>
<dbReference type="InterPro" id="IPR002491">
    <property type="entry name" value="ABC_transptr_periplasmic_BD"/>
</dbReference>
<dbReference type="Pfam" id="PF01497">
    <property type="entry name" value="Peripla_BP_2"/>
    <property type="match status" value="1"/>
</dbReference>
<dbReference type="AlphaFoldDB" id="A0A2A2HVE2"/>
<dbReference type="PANTHER" id="PTHR30535:SF34">
    <property type="entry name" value="MOLYBDATE-BINDING PROTEIN MOLA"/>
    <property type="match status" value="1"/>
</dbReference>
<dbReference type="InterPro" id="IPR050902">
    <property type="entry name" value="ABC_Transporter_SBP"/>
</dbReference>
<dbReference type="EMBL" id="LMVP01000098">
    <property type="protein sequence ID" value="PAV13372.1"/>
    <property type="molecule type" value="Genomic_DNA"/>
</dbReference>
<protein>
    <submittedName>
        <fullName evidence="2">ABC transporter substrate-binding protein</fullName>
    </submittedName>
</protein>